<keyword evidence="2" id="KW-1185">Reference proteome</keyword>
<organism evidence="1 2">
    <name type="scientific">Pleurodeles waltl</name>
    <name type="common">Iberian ribbed newt</name>
    <dbReference type="NCBI Taxonomy" id="8319"/>
    <lineage>
        <taxon>Eukaryota</taxon>
        <taxon>Metazoa</taxon>
        <taxon>Chordata</taxon>
        <taxon>Craniata</taxon>
        <taxon>Vertebrata</taxon>
        <taxon>Euteleostomi</taxon>
        <taxon>Amphibia</taxon>
        <taxon>Batrachia</taxon>
        <taxon>Caudata</taxon>
        <taxon>Salamandroidea</taxon>
        <taxon>Salamandridae</taxon>
        <taxon>Pleurodelinae</taxon>
        <taxon>Pleurodeles</taxon>
    </lineage>
</organism>
<dbReference type="Proteomes" id="UP001066276">
    <property type="component" value="Chromosome 8"/>
</dbReference>
<evidence type="ECO:0000313" key="1">
    <source>
        <dbReference type="EMBL" id="KAJ1117956.1"/>
    </source>
</evidence>
<sequence length="202" mass="21976">MTINRLKLGYGLLYAPGTYWHSKIAGAAPFAVGARACRQMPQPARELRPALQVAMASFMPPAPHGPAGPHGQLRLQLVLSRVGKLPSQQGNGVPGCRCSKIAWVAQVVVGAGVCRQTPQPARKWRPDMWPPLYPRLLLVQQDCTARSCGQLQPRLVLGHVSKHKEMASCSVGGYGLLYAPNYSWCNKIAQQDRVGISGRGWC</sequence>
<evidence type="ECO:0000313" key="2">
    <source>
        <dbReference type="Proteomes" id="UP001066276"/>
    </source>
</evidence>
<accession>A0AAV7NR44</accession>
<name>A0AAV7NR44_PLEWA</name>
<comment type="caution">
    <text evidence="1">The sequence shown here is derived from an EMBL/GenBank/DDBJ whole genome shotgun (WGS) entry which is preliminary data.</text>
</comment>
<proteinExistence type="predicted"/>
<dbReference type="AlphaFoldDB" id="A0AAV7NR44"/>
<protein>
    <submittedName>
        <fullName evidence="1">Uncharacterized protein</fullName>
    </submittedName>
</protein>
<gene>
    <name evidence="1" type="ORF">NDU88_006151</name>
</gene>
<dbReference type="EMBL" id="JANPWB010000012">
    <property type="protein sequence ID" value="KAJ1117956.1"/>
    <property type="molecule type" value="Genomic_DNA"/>
</dbReference>
<reference evidence="1" key="1">
    <citation type="journal article" date="2022" name="bioRxiv">
        <title>Sequencing and chromosome-scale assembly of the giantPleurodeles waltlgenome.</title>
        <authorList>
            <person name="Brown T."/>
            <person name="Elewa A."/>
            <person name="Iarovenko S."/>
            <person name="Subramanian E."/>
            <person name="Araus A.J."/>
            <person name="Petzold A."/>
            <person name="Susuki M."/>
            <person name="Suzuki K.-i.T."/>
            <person name="Hayashi T."/>
            <person name="Toyoda A."/>
            <person name="Oliveira C."/>
            <person name="Osipova E."/>
            <person name="Leigh N.D."/>
            <person name="Simon A."/>
            <person name="Yun M.H."/>
        </authorList>
    </citation>
    <scope>NUCLEOTIDE SEQUENCE</scope>
    <source>
        <strain evidence="1">20211129_DDA</strain>
        <tissue evidence="1">Liver</tissue>
    </source>
</reference>